<comment type="catalytic activity">
    <reaction evidence="10">
        <text>an acyl phosphate + sn-glycerol 3-phosphate = a 1-acyl-sn-glycero-3-phosphate + phosphate</text>
        <dbReference type="Rhea" id="RHEA:34075"/>
        <dbReference type="ChEBI" id="CHEBI:43474"/>
        <dbReference type="ChEBI" id="CHEBI:57597"/>
        <dbReference type="ChEBI" id="CHEBI:57970"/>
        <dbReference type="ChEBI" id="CHEBI:59918"/>
        <dbReference type="EC" id="2.3.1.275"/>
    </reaction>
</comment>
<evidence type="ECO:0000256" key="3">
    <source>
        <dbReference type="ARBA" id="ARBA00022679"/>
    </source>
</evidence>
<dbReference type="RefSeq" id="WP_008275395.1">
    <property type="nucleotide sequence ID" value="NZ_AAXW01000013.1"/>
</dbReference>
<feature type="transmembrane region" description="Helical" evidence="10">
    <location>
        <begin position="120"/>
        <end position="139"/>
    </location>
</feature>
<dbReference type="AlphaFoldDB" id="A3IPS7"/>
<keyword evidence="8 10" id="KW-0594">Phospholipid biosynthesis</keyword>
<dbReference type="eggNOG" id="COG0344">
    <property type="taxonomic scope" value="Bacteria"/>
</dbReference>
<feature type="transmembrane region" description="Helical" evidence="10">
    <location>
        <begin position="93"/>
        <end position="114"/>
    </location>
</feature>
<dbReference type="GO" id="GO:0043772">
    <property type="term" value="F:acyl-phosphate glycerol-3-phosphate acyltransferase activity"/>
    <property type="evidence" value="ECO:0007669"/>
    <property type="project" value="UniProtKB-UniRule"/>
</dbReference>
<evidence type="ECO:0000256" key="5">
    <source>
        <dbReference type="ARBA" id="ARBA00022989"/>
    </source>
</evidence>
<gene>
    <name evidence="10" type="primary">plsY</name>
    <name evidence="11" type="ORF">CY0110_13641</name>
</gene>
<evidence type="ECO:0000256" key="8">
    <source>
        <dbReference type="ARBA" id="ARBA00023209"/>
    </source>
</evidence>
<dbReference type="GO" id="GO:0005886">
    <property type="term" value="C:plasma membrane"/>
    <property type="evidence" value="ECO:0007669"/>
    <property type="project" value="UniProtKB-SubCell"/>
</dbReference>
<keyword evidence="3 10" id="KW-0808">Transferase</keyword>
<dbReference type="NCBIfam" id="TIGR00023">
    <property type="entry name" value="glycerol-3-phosphate 1-O-acyltransferase PlsY"/>
    <property type="match status" value="1"/>
</dbReference>
<keyword evidence="6 10" id="KW-0443">Lipid metabolism</keyword>
<comment type="subcellular location">
    <subcellularLocation>
        <location evidence="10">Cell membrane</location>
        <topology evidence="10">Multi-pass membrane protein</topology>
    </subcellularLocation>
</comment>
<feature type="transmembrane region" description="Helical" evidence="10">
    <location>
        <begin position="55"/>
        <end position="81"/>
    </location>
</feature>
<dbReference type="UniPathway" id="UPA00085"/>
<comment type="caution">
    <text evidence="11">The sequence shown here is derived from an EMBL/GenBank/DDBJ whole genome shotgun (WGS) entry which is preliminary data.</text>
</comment>
<evidence type="ECO:0000256" key="7">
    <source>
        <dbReference type="ARBA" id="ARBA00023136"/>
    </source>
</evidence>
<name>A3IPS7_9CHRO</name>
<keyword evidence="9 10" id="KW-1208">Phospholipid metabolism</keyword>
<dbReference type="EC" id="2.3.1.275" evidence="10"/>
<keyword evidence="7 10" id="KW-0472">Membrane</keyword>
<comment type="similarity">
    <text evidence="10">Belongs to the PlsY family.</text>
</comment>
<organism evidence="11 12">
    <name type="scientific">Crocosphaera chwakensis CCY0110</name>
    <dbReference type="NCBI Taxonomy" id="391612"/>
    <lineage>
        <taxon>Bacteria</taxon>
        <taxon>Bacillati</taxon>
        <taxon>Cyanobacteriota</taxon>
        <taxon>Cyanophyceae</taxon>
        <taxon>Oscillatoriophycideae</taxon>
        <taxon>Chroococcales</taxon>
        <taxon>Aphanothecaceae</taxon>
        <taxon>Crocosphaera</taxon>
        <taxon>Crocosphaera chwakensis</taxon>
    </lineage>
</organism>
<keyword evidence="1 10" id="KW-1003">Cell membrane</keyword>
<sequence length="215" mass="22977">MAFLISALLIIIGYLLGSIPTGYLTGLHLKGIDVRQHGSGSTGATNILRTIGKRAAIFVLAVDLAKAMLAVILVKLWFFVASTEIIPLEWKPWLVIFAAIAAVLGHSKSIFLNFTGGKSVASSLGVLLVLNPIVALGTLGSFLGMLSLSRIVSLSSITGVIAVNVLMFGLHQPLPYCLFGVIVGLYVTFRHRTNIIRLLQGTEPRLGQKLQQEGS</sequence>
<dbReference type="HAMAP" id="MF_01043">
    <property type="entry name" value="PlsY"/>
    <property type="match status" value="1"/>
</dbReference>
<dbReference type="PANTHER" id="PTHR30309">
    <property type="entry name" value="INNER MEMBRANE PROTEIN YGIH"/>
    <property type="match status" value="1"/>
</dbReference>
<evidence type="ECO:0000256" key="4">
    <source>
        <dbReference type="ARBA" id="ARBA00022692"/>
    </source>
</evidence>
<comment type="subunit">
    <text evidence="10">Probably interacts with PlsX.</text>
</comment>
<proteinExistence type="inferred from homology"/>
<dbReference type="SMART" id="SM01207">
    <property type="entry name" value="G3P_acyltransf"/>
    <property type="match status" value="1"/>
</dbReference>
<dbReference type="PANTHER" id="PTHR30309:SF0">
    <property type="entry name" value="GLYCEROL-3-PHOSPHATE ACYLTRANSFERASE-RELATED"/>
    <property type="match status" value="1"/>
</dbReference>
<dbReference type="OrthoDB" id="9777124at2"/>
<comment type="function">
    <text evidence="10">Catalyzes the transfer of an acyl group from acyl-phosphate (acyl-PO(4)) to glycerol-3-phosphate (G3P) to form lysophosphatidic acid (LPA). This enzyme utilizes acyl-phosphate as fatty acyl donor, but not acyl-CoA or acyl-ACP.</text>
</comment>
<dbReference type="EMBL" id="AAXW01000013">
    <property type="protein sequence ID" value="EAZ91567.1"/>
    <property type="molecule type" value="Genomic_DNA"/>
</dbReference>
<comment type="pathway">
    <text evidence="10">Lipid metabolism; phospholipid metabolism.</text>
</comment>
<dbReference type="InterPro" id="IPR003811">
    <property type="entry name" value="G3P_acylTferase_PlsY"/>
</dbReference>
<keyword evidence="12" id="KW-1185">Reference proteome</keyword>
<keyword evidence="2 10" id="KW-0444">Lipid biosynthesis</keyword>
<keyword evidence="5 10" id="KW-1133">Transmembrane helix</keyword>
<evidence type="ECO:0000313" key="11">
    <source>
        <dbReference type="EMBL" id="EAZ91567.1"/>
    </source>
</evidence>
<reference evidence="11 12" key="1">
    <citation type="submission" date="2007-03" db="EMBL/GenBank/DDBJ databases">
        <authorList>
            <person name="Stal L."/>
            <person name="Ferriera S."/>
            <person name="Johnson J."/>
            <person name="Kravitz S."/>
            <person name="Beeson K."/>
            <person name="Sutton G."/>
            <person name="Rogers Y.-H."/>
            <person name="Friedman R."/>
            <person name="Frazier M."/>
            <person name="Venter J.C."/>
        </authorList>
    </citation>
    <scope>NUCLEOTIDE SEQUENCE [LARGE SCALE GENOMIC DNA]</scope>
    <source>
        <strain evidence="11 12">CCY0110</strain>
    </source>
</reference>
<evidence type="ECO:0000256" key="6">
    <source>
        <dbReference type="ARBA" id="ARBA00023098"/>
    </source>
</evidence>
<protein>
    <recommendedName>
        <fullName evidence="10">Glycerol-3-phosphate acyltransferase</fullName>
    </recommendedName>
    <alternativeName>
        <fullName evidence="10">Acyl-PO4 G3P acyltransferase</fullName>
    </alternativeName>
    <alternativeName>
        <fullName evidence="10">Acyl-phosphate--glycerol-3-phosphate acyltransferase</fullName>
    </alternativeName>
    <alternativeName>
        <fullName evidence="10">G3P acyltransferase</fullName>
        <shortName evidence="10">GPAT</shortName>
        <ecNumber evidence="10">2.3.1.275</ecNumber>
    </alternativeName>
    <alternativeName>
        <fullName evidence="10">Lysophosphatidic acid synthase</fullName>
        <shortName evidence="10">LPA synthase</shortName>
    </alternativeName>
</protein>
<evidence type="ECO:0000313" key="12">
    <source>
        <dbReference type="Proteomes" id="UP000003781"/>
    </source>
</evidence>
<evidence type="ECO:0000256" key="9">
    <source>
        <dbReference type="ARBA" id="ARBA00023264"/>
    </source>
</evidence>
<keyword evidence="4 10" id="KW-0812">Transmembrane</keyword>
<dbReference type="Pfam" id="PF02660">
    <property type="entry name" value="G3P_acyltransf"/>
    <property type="match status" value="1"/>
</dbReference>
<evidence type="ECO:0000256" key="1">
    <source>
        <dbReference type="ARBA" id="ARBA00022475"/>
    </source>
</evidence>
<evidence type="ECO:0000256" key="2">
    <source>
        <dbReference type="ARBA" id="ARBA00022516"/>
    </source>
</evidence>
<evidence type="ECO:0000256" key="10">
    <source>
        <dbReference type="HAMAP-Rule" id="MF_01043"/>
    </source>
</evidence>
<feature type="transmembrane region" description="Helical" evidence="10">
    <location>
        <begin position="173"/>
        <end position="189"/>
    </location>
</feature>
<dbReference type="GO" id="GO:0008654">
    <property type="term" value="P:phospholipid biosynthetic process"/>
    <property type="evidence" value="ECO:0007669"/>
    <property type="project" value="UniProtKB-UniRule"/>
</dbReference>
<dbReference type="Proteomes" id="UP000003781">
    <property type="component" value="Unassembled WGS sequence"/>
</dbReference>
<accession>A3IPS7</accession>